<dbReference type="RefSeq" id="WP_167080324.1">
    <property type="nucleotide sequence ID" value="NZ_BAAADC010000001.1"/>
</dbReference>
<keyword evidence="6 9" id="KW-0472">Membrane</keyword>
<feature type="domain" description="Ancillary SecYEG translocon subunit/Cell division coordinator CpoB TPR" evidence="10">
    <location>
        <begin position="20"/>
        <end position="146"/>
    </location>
</feature>
<dbReference type="InterPro" id="IPR018704">
    <property type="entry name" value="SecYEG/CpoB_TPR"/>
</dbReference>
<evidence type="ECO:0000256" key="6">
    <source>
        <dbReference type="ARBA" id="ARBA00023136"/>
    </source>
</evidence>
<dbReference type="InterPro" id="IPR026039">
    <property type="entry name" value="YfgM"/>
</dbReference>
<evidence type="ECO:0000313" key="11">
    <source>
        <dbReference type="EMBL" id="NIK87065.1"/>
    </source>
</evidence>
<proteinExistence type="predicted"/>
<organism evidence="11 12">
    <name type="scientific">Rhizomicrobium palustre</name>
    <dbReference type="NCBI Taxonomy" id="189966"/>
    <lineage>
        <taxon>Bacteria</taxon>
        <taxon>Pseudomonadati</taxon>
        <taxon>Pseudomonadota</taxon>
        <taxon>Alphaproteobacteria</taxon>
        <taxon>Micropepsales</taxon>
        <taxon>Micropepsaceae</taxon>
        <taxon>Rhizomicrobium</taxon>
    </lineage>
</organism>
<evidence type="ECO:0000256" key="3">
    <source>
        <dbReference type="ARBA" id="ARBA00022475"/>
    </source>
</evidence>
<evidence type="ECO:0000256" key="8">
    <source>
        <dbReference type="SAM" id="MobiDB-lite"/>
    </source>
</evidence>
<accession>A0A846MV10</accession>
<dbReference type="Pfam" id="PF09976">
    <property type="entry name" value="TPR_21"/>
    <property type="match status" value="1"/>
</dbReference>
<evidence type="ECO:0000256" key="2">
    <source>
        <dbReference type="ARBA" id="ARBA00004236"/>
    </source>
</evidence>
<keyword evidence="4 9" id="KW-0812">Transmembrane</keyword>
<dbReference type="GO" id="GO:0005886">
    <property type="term" value="C:plasma membrane"/>
    <property type="evidence" value="ECO:0007669"/>
    <property type="project" value="UniProtKB-SubCell"/>
</dbReference>
<feature type="region of interest" description="Disordered" evidence="8">
    <location>
        <begin position="217"/>
        <end position="238"/>
    </location>
</feature>
<sequence>MSDIFHEVEEEVRQERLRLWWKKYGDYVIAGVSVVVIGIAGYKLWQTWDQRERLKASANFQSAIQMSQAGQSDLAAQAYGNIAKKAPGGYALIAQLAQADELQASGRINDAVAIYMKLADTTKGGLGDVARMRAAWAQADTASTQKLKDLLAPLNDGKSQWRFMAQELIAYRAMHDDKAKEALTIYKSLAADTNAPGSIRQRAGALASMIETSGGKDFGSVPEAAKPALPALPQAEAH</sequence>
<keyword evidence="12" id="KW-1185">Reference proteome</keyword>
<comment type="caution">
    <text evidence="11">The sequence shown here is derived from an EMBL/GenBank/DDBJ whole genome shotgun (WGS) entry which is preliminary data.</text>
</comment>
<keyword evidence="3" id="KW-1003">Cell membrane</keyword>
<reference evidence="11 12" key="1">
    <citation type="submission" date="2020-03" db="EMBL/GenBank/DDBJ databases">
        <title>Genomic Encyclopedia of Type Strains, Phase IV (KMG-IV): sequencing the most valuable type-strain genomes for metagenomic binning, comparative biology and taxonomic classification.</title>
        <authorList>
            <person name="Goeker M."/>
        </authorList>
    </citation>
    <scope>NUCLEOTIDE SEQUENCE [LARGE SCALE GENOMIC DNA]</scope>
    <source>
        <strain evidence="11 12">DSM 19867</strain>
    </source>
</reference>
<evidence type="ECO:0000256" key="5">
    <source>
        <dbReference type="ARBA" id="ARBA00022989"/>
    </source>
</evidence>
<evidence type="ECO:0000259" key="10">
    <source>
        <dbReference type="Pfam" id="PF09976"/>
    </source>
</evidence>
<dbReference type="EMBL" id="JAASRM010000001">
    <property type="protein sequence ID" value="NIK87065.1"/>
    <property type="molecule type" value="Genomic_DNA"/>
</dbReference>
<name>A0A846MV10_9PROT</name>
<dbReference type="Proteomes" id="UP000570514">
    <property type="component" value="Unassembled WGS sequence"/>
</dbReference>
<feature type="transmembrane region" description="Helical" evidence="9">
    <location>
        <begin position="27"/>
        <end position="45"/>
    </location>
</feature>
<evidence type="ECO:0000256" key="1">
    <source>
        <dbReference type="ARBA" id="ARBA00004167"/>
    </source>
</evidence>
<keyword evidence="7" id="KW-0143">Chaperone</keyword>
<evidence type="ECO:0000256" key="4">
    <source>
        <dbReference type="ARBA" id="ARBA00022692"/>
    </source>
</evidence>
<gene>
    <name evidence="11" type="ORF">FHS83_000383</name>
</gene>
<evidence type="ECO:0000256" key="7">
    <source>
        <dbReference type="ARBA" id="ARBA00023186"/>
    </source>
</evidence>
<feature type="compositionally biased region" description="Low complexity" evidence="8">
    <location>
        <begin position="222"/>
        <end position="238"/>
    </location>
</feature>
<dbReference type="GO" id="GO:0044877">
    <property type="term" value="F:protein-containing complex binding"/>
    <property type="evidence" value="ECO:0007669"/>
    <property type="project" value="InterPro"/>
</dbReference>
<dbReference type="PANTHER" id="PTHR38035">
    <property type="entry name" value="UPF0070 PROTEIN YFGM"/>
    <property type="match status" value="1"/>
</dbReference>
<evidence type="ECO:0000256" key="9">
    <source>
        <dbReference type="SAM" id="Phobius"/>
    </source>
</evidence>
<evidence type="ECO:0000313" key="12">
    <source>
        <dbReference type="Proteomes" id="UP000570514"/>
    </source>
</evidence>
<comment type="subcellular location">
    <subcellularLocation>
        <location evidence="2">Cell membrane</location>
    </subcellularLocation>
    <subcellularLocation>
        <location evidence="1">Membrane</location>
        <topology evidence="1">Single-pass membrane protein</topology>
    </subcellularLocation>
</comment>
<dbReference type="PANTHER" id="PTHR38035:SF1">
    <property type="entry name" value="ANCILLARY SECYEG TRANSLOCON SUBUNIT"/>
    <property type="match status" value="1"/>
</dbReference>
<protein>
    <recommendedName>
        <fullName evidence="10">Ancillary SecYEG translocon subunit/Cell division coordinator CpoB TPR domain-containing protein</fullName>
    </recommendedName>
</protein>
<dbReference type="AlphaFoldDB" id="A0A846MV10"/>
<keyword evidence="5 9" id="KW-1133">Transmembrane helix</keyword>